<comment type="caution">
    <text evidence="1">The sequence shown here is derived from an EMBL/GenBank/DDBJ whole genome shotgun (WGS) entry which is preliminary data.</text>
</comment>
<keyword evidence="2" id="KW-1185">Reference proteome</keyword>
<dbReference type="Proteomes" id="UP000596929">
    <property type="component" value="Unassembled WGS sequence"/>
</dbReference>
<protein>
    <submittedName>
        <fullName evidence="1">DNA phosphorothioation-dependent restriction protein DptG</fullName>
    </submittedName>
</protein>
<dbReference type="NCBIfam" id="TIGR03236">
    <property type="entry name" value="dnd_assoc_1"/>
    <property type="match status" value="1"/>
</dbReference>
<proteinExistence type="predicted"/>
<sequence length="462" mass="54301">MNDIKEIIIDIDGIKKAFSFKTNGGLTHSHCDKFRMLPYVANDKNLDIDYQGVAGAFSRSICGKKLSEDFNEDVFIKNVSEKIGEYEGKNSKETFKDIIKTMFLDNGNLINFDIKTLNYIQASSKEEKIATFLSSVLTNKELKEVVAQHYNVEVKNIMYKLVLDSLPKLKEIDIKDEEFKCYLPFVRDRFLEDFKFLISNEELYKESLERVLEFYYMFYVSQLALKLSKFEKADLSKPDSLYYSLSWESLSKNRTAYKFGWDLLKNNVTTLFSHAITLELLNHSNTYEQLNYVELYELFNNTDETMAMVEIQSLIDLYKNQIIDITWRSMKIKEINSGNLAFDKVLELFETVEYQFNNSSRSRAYEAYRNWYIKFVYEKFSKKRGPLGYNLNLTEDDIILLTKICIKDKGKLKLSFLFEEFEKRGICFDRDSKLKVIQLYEKLNLLEKKSDSGDAQYVRSVL</sequence>
<evidence type="ECO:0000313" key="2">
    <source>
        <dbReference type="Proteomes" id="UP000596929"/>
    </source>
</evidence>
<dbReference type="InterPro" id="IPR017645">
    <property type="entry name" value="Dnd_assoc_1"/>
</dbReference>
<gene>
    <name evidence="1" type="primary">dptG</name>
    <name evidence="1" type="ORF">H8S20_11280</name>
</gene>
<reference evidence="1 2" key="1">
    <citation type="submission" date="2020-08" db="EMBL/GenBank/DDBJ databases">
        <title>Genome public.</title>
        <authorList>
            <person name="Liu C."/>
            <person name="Sun Q."/>
        </authorList>
    </citation>
    <scope>NUCLEOTIDE SEQUENCE [LARGE SCALE GENOMIC DNA]</scope>
    <source>
        <strain evidence="1 2">NSJ-6</strain>
    </source>
</reference>
<accession>A0ABR7DEA4</accession>
<evidence type="ECO:0000313" key="1">
    <source>
        <dbReference type="EMBL" id="MBC5629472.1"/>
    </source>
</evidence>
<organism evidence="1 2">
    <name type="scientific">Clostridium hominis</name>
    <dbReference type="NCBI Taxonomy" id="2763036"/>
    <lineage>
        <taxon>Bacteria</taxon>
        <taxon>Bacillati</taxon>
        <taxon>Bacillota</taxon>
        <taxon>Clostridia</taxon>
        <taxon>Eubacteriales</taxon>
        <taxon>Clostridiaceae</taxon>
        <taxon>Clostridium</taxon>
    </lineage>
</organism>
<dbReference type="RefSeq" id="WP_186860170.1">
    <property type="nucleotide sequence ID" value="NZ_JACOOO010000024.1"/>
</dbReference>
<dbReference type="EMBL" id="JACOOO010000024">
    <property type="protein sequence ID" value="MBC5629472.1"/>
    <property type="molecule type" value="Genomic_DNA"/>
</dbReference>
<name>A0ABR7DEA4_9CLOT</name>